<name>A0AAV6S6A9_SOLSE</name>
<organism evidence="1 2">
    <name type="scientific">Solea senegalensis</name>
    <name type="common">Senegalese sole</name>
    <dbReference type="NCBI Taxonomy" id="28829"/>
    <lineage>
        <taxon>Eukaryota</taxon>
        <taxon>Metazoa</taxon>
        <taxon>Chordata</taxon>
        <taxon>Craniata</taxon>
        <taxon>Vertebrata</taxon>
        <taxon>Euteleostomi</taxon>
        <taxon>Actinopterygii</taxon>
        <taxon>Neopterygii</taxon>
        <taxon>Teleostei</taxon>
        <taxon>Neoteleostei</taxon>
        <taxon>Acanthomorphata</taxon>
        <taxon>Carangaria</taxon>
        <taxon>Pleuronectiformes</taxon>
        <taxon>Pleuronectoidei</taxon>
        <taxon>Soleidae</taxon>
        <taxon>Solea</taxon>
    </lineage>
</organism>
<keyword evidence="2" id="KW-1185">Reference proteome</keyword>
<proteinExistence type="predicted"/>
<gene>
    <name evidence="1" type="ORF">JOB18_003351</name>
</gene>
<accession>A0AAV6S6A9</accession>
<evidence type="ECO:0000313" key="1">
    <source>
        <dbReference type="EMBL" id="KAG7513266.1"/>
    </source>
</evidence>
<protein>
    <submittedName>
        <fullName evidence="1">Uncharacterized protein</fullName>
    </submittedName>
</protein>
<sequence>MQTVEATRHIKGSCTVRLCFDVANEHQTQAFNTGEEFIISATGKNLSTTDLHTPTAKQKHYGTTVPLLLDGQDWKPLSQLKPQVKTAGYSFHHQWRS</sequence>
<dbReference type="AlphaFoldDB" id="A0AAV6S6A9"/>
<comment type="caution">
    <text evidence="1">The sequence shown here is derived from an EMBL/GenBank/DDBJ whole genome shotgun (WGS) entry which is preliminary data.</text>
</comment>
<reference evidence="1 2" key="1">
    <citation type="journal article" date="2021" name="Sci. Rep.">
        <title>Chromosome anchoring in Senegalese sole (Solea senegalensis) reveals sex-associated markers and genome rearrangements in flatfish.</title>
        <authorList>
            <person name="Guerrero-Cozar I."/>
            <person name="Gomez-Garrido J."/>
            <person name="Berbel C."/>
            <person name="Martinez-Blanch J.F."/>
            <person name="Alioto T."/>
            <person name="Claros M.G."/>
            <person name="Gagnaire P.A."/>
            <person name="Manchado M."/>
        </authorList>
    </citation>
    <scope>NUCLEOTIDE SEQUENCE [LARGE SCALE GENOMIC DNA]</scope>
    <source>
        <strain evidence="1">Sse05_10M</strain>
    </source>
</reference>
<evidence type="ECO:0000313" key="2">
    <source>
        <dbReference type="Proteomes" id="UP000693946"/>
    </source>
</evidence>
<dbReference type="Proteomes" id="UP000693946">
    <property type="component" value="Linkage Group LG14"/>
</dbReference>
<dbReference type="EMBL" id="JAGKHQ010000006">
    <property type="protein sequence ID" value="KAG7513266.1"/>
    <property type="molecule type" value="Genomic_DNA"/>
</dbReference>